<sequence>MNPAQTRPASLPRPLSALMTALLLAGTAVSTWWVTRTPPHEEAAAGGFSLDEADHAIDPLVLPAWAETLIGASALVIALAMAALLVRAMVVERLDRRWGAVILSLTPIAAMAGLWWMIGTAPVIGANIGFGLASMVFGPASLILLAVAIALSIPILRSR</sequence>
<dbReference type="Proteomes" id="UP000467124">
    <property type="component" value="Unassembled WGS sequence"/>
</dbReference>
<evidence type="ECO:0000256" key="1">
    <source>
        <dbReference type="SAM" id="Phobius"/>
    </source>
</evidence>
<accession>A0A7K2J0B1</accession>
<feature type="transmembrane region" description="Helical" evidence="1">
    <location>
        <begin position="130"/>
        <end position="156"/>
    </location>
</feature>
<organism evidence="2 3">
    <name type="scientific">Nocardiopsis alba</name>
    <dbReference type="NCBI Taxonomy" id="53437"/>
    <lineage>
        <taxon>Bacteria</taxon>
        <taxon>Bacillati</taxon>
        <taxon>Actinomycetota</taxon>
        <taxon>Actinomycetes</taxon>
        <taxon>Streptosporangiales</taxon>
        <taxon>Nocardiopsidaceae</taxon>
        <taxon>Nocardiopsis</taxon>
    </lineage>
</organism>
<keyword evidence="1" id="KW-0472">Membrane</keyword>
<dbReference type="AlphaFoldDB" id="A0A7K2J0B1"/>
<dbReference type="EMBL" id="WWHY01000001">
    <property type="protein sequence ID" value="MYR35669.1"/>
    <property type="molecule type" value="Genomic_DNA"/>
</dbReference>
<protein>
    <submittedName>
        <fullName evidence="2">Uncharacterized protein</fullName>
    </submittedName>
</protein>
<dbReference type="RefSeq" id="WP_161112251.1">
    <property type="nucleotide sequence ID" value="NZ_JBEYGQ010000006.1"/>
</dbReference>
<name>A0A7K2J0B1_9ACTN</name>
<feature type="transmembrane region" description="Helical" evidence="1">
    <location>
        <begin position="68"/>
        <end position="86"/>
    </location>
</feature>
<evidence type="ECO:0000313" key="2">
    <source>
        <dbReference type="EMBL" id="MYR35669.1"/>
    </source>
</evidence>
<evidence type="ECO:0000313" key="3">
    <source>
        <dbReference type="Proteomes" id="UP000467124"/>
    </source>
</evidence>
<reference evidence="2 3" key="1">
    <citation type="journal article" date="2019" name="Nat. Commun.">
        <title>The antimicrobial potential of Streptomyces from insect microbiomes.</title>
        <authorList>
            <person name="Chevrette M.G."/>
            <person name="Carlson C.M."/>
            <person name="Ortega H.E."/>
            <person name="Thomas C."/>
            <person name="Ananiev G.E."/>
            <person name="Barns K.J."/>
            <person name="Book A.J."/>
            <person name="Cagnazzo J."/>
            <person name="Carlos C."/>
            <person name="Flanigan W."/>
            <person name="Grubbs K.J."/>
            <person name="Horn H.A."/>
            <person name="Hoffmann F.M."/>
            <person name="Klassen J.L."/>
            <person name="Knack J.J."/>
            <person name="Lewin G.R."/>
            <person name="McDonald B.R."/>
            <person name="Muller L."/>
            <person name="Melo W.G.P."/>
            <person name="Pinto-Tomas A.A."/>
            <person name="Schmitz A."/>
            <person name="Wendt-Pienkowski E."/>
            <person name="Wildman S."/>
            <person name="Zhao M."/>
            <person name="Zhang F."/>
            <person name="Bugni T.S."/>
            <person name="Andes D.R."/>
            <person name="Pupo M.T."/>
            <person name="Currie C.R."/>
        </authorList>
    </citation>
    <scope>NUCLEOTIDE SEQUENCE [LARGE SCALE GENOMIC DNA]</scope>
    <source>
        <strain evidence="2 3">SID5840</strain>
    </source>
</reference>
<feature type="transmembrane region" description="Helical" evidence="1">
    <location>
        <begin position="98"/>
        <end position="118"/>
    </location>
</feature>
<keyword evidence="1" id="KW-0812">Transmembrane</keyword>
<gene>
    <name evidence="2" type="ORF">GTW20_26250</name>
</gene>
<keyword evidence="1" id="KW-1133">Transmembrane helix</keyword>
<proteinExistence type="predicted"/>
<comment type="caution">
    <text evidence="2">The sequence shown here is derived from an EMBL/GenBank/DDBJ whole genome shotgun (WGS) entry which is preliminary data.</text>
</comment>